<dbReference type="RefSeq" id="WP_012200130.1">
    <property type="nucleotide sequence ID" value="NC_010001.1"/>
</dbReference>
<protein>
    <submittedName>
        <fullName evidence="5">Transcriptional regulator, CdaR</fullName>
    </submittedName>
</protein>
<dbReference type="InterPro" id="IPR008599">
    <property type="entry name" value="Diacid_rec"/>
</dbReference>
<evidence type="ECO:0000313" key="5">
    <source>
        <dbReference type="EMBL" id="ABX42476.1"/>
    </source>
</evidence>
<keyword evidence="6" id="KW-1185">Reference proteome</keyword>
<dbReference type="Pfam" id="PF13556">
    <property type="entry name" value="HTH_30"/>
    <property type="match status" value="1"/>
</dbReference>
<gene>
    <name evidence="5" type="ordered locus">Cphy_2110</name>
</gene>
<dbReference type="eggNOG" id="COG3835">
    <property type="taxonomic scope" value="Bacteria"/>
</dbReference>
<evidence type="ECO:0000313" key="6">
    <source>
        <dbReference type="Proteomes" id="UP000000370"/>
    </source>
</evidence>
<dbReference type="InterPro" id="IPR051448">
    <property type="entry name" value="CdaR-like_regulators"/>
</dbReference>
<feature type="domain" description="Putative sugar diacid recognition" evidence="2">
    <location>
        <begin position="3"/>
        <end position="135"/>
    </location>
</feature>
<feature type="domain" description="PucR C-terminal helix-turn-helix" evidence="3">
    <location>
        <begin position="321"/>
        <end position="373"/>
    </location>
</feature>
<dbReference type="InterPro" id="IPR042070">
    <property type="entry name" value="PucR_C-HTH_sf"/>
</dbReference>
<evidence type="ECO:0000259" key="2">
    <source>
        <dbReference type="Pfam" id="PF05651"/>
    </source>
</evidence>
<dbReference type="EMBL" id="CP000885">
    <property type="protein sequence ID" value="ABX42476.1"/>
    <property type="molecule type" value="Genomic_DNA"/>
</dbReference>
<dbReference type="PANTHER" id="PTHR33744">
    <property type="entry name" value="CARBOHYDRATE DIACID REGULATOR"/>
    <property type="match status" value="1"/>
</dbReference>
<organism evidence="5 6">
    <name type="scientific">Lachnoclostridium phytofermentans (strain ATCC 700394 / DSM 18823 / ISDg)</name>
    <name type="common">Clostridium phytofermentans</name>
    <dbReference type="NCBI Taxonomy" id="357809"/>
    <lineage>
        <taxon>Bacteria</taxon>
        <taxon>Bacillati</taxon>
        <taxon>Bacillota</taxon>
        <taxon>Clostridia</taxon>
        <taxon>Lachnospirales</taxon>
        <taxon>Lachnospiraceae</taxon>
    </lineage>
</organism>
<evidence type="ECO:0000259" key="4">
    <source>
        <dbReference type="Pfam" id="PF17853"/>
    </source>
</evidence>
<dbReference type="Gene3D" id="1.10.10.2840">
    <property type="entry name" value="PucR C-terminal helix-turn-helix domain"/>
    <property type="match status" value="1"/>
</dbReference>
<evidence type="ECO:0000259" key="3">
    <source>
        <dbReference type="Pfam" id="PF13556"/>
    </source>
</evidence>
<dbReference type="HOGENOM" id="CLU_043769_1_1_9"/>
<sequence length="386" mass="44380">MILSVQIASNIVREVNSVIPLKINIMNEKGIIIASSDQPRIGRFHEGAMHIIENQVDEVTVHYDGEFNGALQGINYPLKLQGYIIGVLGITGKYEEIASSALIIKRMTELLLENTYSVEQRQLKENVYTRYLSEWLNGEAKNITTDFVRRGKVLGFDITIPRRILVCSFYHSNQGENLQSMQVIEEAEKYLKKRVASKDSLNLYYKAGSTLVCAVTSTTDMSVVSLANELKKQVEEKFSVRLVIGIDSSVENFAFAQTALIRAQKANKACMRTQKRDIQLYDDLNMEVFTDEISELSKQEFVHRIFKGFNNEEIRNSMVLLETFYDMEGSIQKVSEHLFIHKNTLQNKLKRIAERTGYDPRSIRHSSLFYIAIYFYRDIYNSMQDI</sequence>
<reference evidence="6" key="1">
    <citation type="submission" date="2007-11" db="EMBL/GenBank/DDBJ databases">
        <title>Complete genome sequence of Clostridium phytofermentans ISDg.</title>
        <authorList>
            <person name="Leschine S.B."/>
            <person name="Warnick T.A."/>
            <person name="Blanchard J.L."/>
            <person name="Schnell D.J."/>
            <person name="Petit E.L."/>
            <person name="LaTouf W.G."/>
            <person name="Copeland A."/>
            <person name="Lucas S."/>
            <person name="Lapidus A."/>
            <person name="Barry K."/>
            <person name="Glavina del Rio T."/>
            <person name="Dalin E."/>
            <person name="Tice H."/>
            <person name="Pitluck S."/>
            <person name="Kiss H."/>
            <person name="Brettin T."/>
            <person name="Bruce D."/>
            <person name="Detter J.C."/>
            <person name="Han C."/>
            <person name="Kuske C."/>
            <person name="Schmutz J."/>
            <person name="Larimer F."/>
            <person name="Land M."/>
            <person name="Hauser L."/>
            <person name="Kyrpides N."/>
            <person name="Kim E.A."/>
            <person name="Richardson P."/>
        </authorList>
    </citation>
    <scope>NUCLEOTIDE SEQUENCE [LARGE SCALE GENOMIC DNA]</scope>
    <source>
        <strain evidence="6">ATCC 700394 / DSM 18823 / ISDg</strain>
    </source>
</reference>
<dbReference type="InterPro" id="IPR041522">
    <property type="entry name" value="CdaR_GGDEF"/>
</dbReference>
<dbReference type="PANTHER" id="PTHR33744:SF16">
    <property type="entry name" value="CARBOHYDRATE DIACID REGULATOR"/>
    <property type="match status" value="1"/>
</dbReference>
<name>A9KJ64_LACP7</name>
<comment type="similarity">
    <text evidence="1">Belongs to the CdaR family.</text>
</comment>
<proteinExistence type="inferred from homology"/>
<evidence type="ECO:0000256" key="1">
    <source>
        <dbReference type="ARBA" id="ARBA00006754"/>
    </source>
</evidence>
<dbReference type="STRING" id="357809.Cphy_2110"/>
<dbReference type="Pfam" id="PF05651">
    <property type="entry name" value="Diacid_rec"/>
    <property type="match status" value="1"/>
</dbReference>
<dbReference type="KEGG" id="cpy:Cphy_2110"/>
<dbReference type="AlphaFoldDB" id="A9KJ64"/>
<accession>A9KJ64</accession>
<dbReference type="Pfam" id="PF17853">
    <property type="entry name" value="GGDEF_2"/>
    <property type="match status" value="1"/>
</dbReference>
<feature type="domain" description="CdaR GGDEF-like" evidence="4">
    <location>
        <begin position="145"/>
        <end position="266"/>
    </location>
</feature>
<dbReference type="InterPro" id="IPR025736">
    <property type="entry name" value="PucR_C-HTH_dom"/>
</dbReference>
<dbReference type="Proteomes" id="UP000000370">
    <property type="component" value="Chromosome"/>
</dbReference>
<dbReference type="OrthoDB" id="212459at2"/>